<organism evidence="1 2">
    <name type="scientific">Streptomyces cinnamoneus</name>
    <name type="common">Streptoverticillium cinnamoneum</name>
    <dbReference type="NCBI Taxonomy" id="53446"/>
    <lineage>
        <taxon>Bacteria</taxon>
        <taxon>Bacillati</taxon>
        <taxon>Actinomycetota</taxon>
        <taxon>Actinomycetes</taxon>
        <taxon>Kitasatosporales</taxon>
        <taxon>Streptomycetaceae</taxon>
        <taxon>Streptomyces</taxon>
        <taxon>Streptomyces cinnamoneus group</taxon>
    </lineage>
</organism>
<gene>
    <name evidence="1" type="ORF">GCM10010507_56350</name>
</gene>
<proteinExistence type="predicted"/>
<name>A0A918TYM3_STRCJ</name>
<dbReference type="EMBL" id="BMVB01000029">
    <property type="protein sequence ID" value="GHC70280.1"/>
    <property type="molecule type" value="Genomic_DNA"/>
</dbReference>
<accession>A0A918TYM3</accession>
<evidence type="ECO:0000313" key="1">
    <source>
        <dbReference type="EMBL" id="GHC70280.1"/>
    </source>
</evidence>
<protein>
    <submittedName>
        <fullName evidence="1">Uncharacterized protein</fullName>
    </submittedName>
</protein>
<reference evidence="1" key="1">
    <citation type="journal article" date="2014" name="Int. J. Syst. Evol. Microbiol.">
        <title>Complete genome sequence of Corynebacterium casei LMG S-19264T (=DSM 44701T), isolated from a smear-ripened cheese.</title>
        <authorList>
            <consortium name="US DOE Joint Genome Institute (JGI-PGF)"/>
            <person name="Walter F."/>
            <person name="Albersmeier A."/>
            <person name="Kalinowski J."/>
            <person name="Ruckert C."/>
        </authorList>
    </citation>
    <scope>NUCLEOTIDE SEQUENCE</scope>
    <source>
        <strain evidence="1">JCM 4633</strain>
    </source>
</reference>
<dbReference type="AlphaFoldDB" id="A0A918TYM3"/>
<reference evidence="1" key="2">
    <citation type="submission" date="2020-09" db="EMBL/GenBank/DDBJ databases">
        <authorList>
            <person name="Sun Q."/>
            <person name="Ohkuma M."/>
        </authorList>
    </citation>
    <scope>NUCLEOTIDE SEQUENCE</scope>
    <source>
        <strain evidence="1">JCM 4633</strain>
    </source>
</reference>
<sequence>MTCPWLRERMRQARETLDRTKVASAMAEAREHLAEAHWKAVAHD</sequence>
<evidence type="ECO:0000313" key="2">
    <source>
        <dbReference type="Proteomes" id="UP000646244"/>
    </source>
</evidence>
<comment type="caution">
    <text evidence="1">The sequence shown here is derived from an EMBL/GenBank/DDBJ whole genome shotgun (WGS) entry which is preliminary data.</text>
</comment>
<dbReference type="Proteomes" id="UP000646244">
    <property type="component" value="Unassembled WGS sequence"/>
</dbReference>